<keyword evidence="1" id="KW-1133">Transmembrane helix</keyword>
<dbReference type="InterPro" id="IPR002656">
    <property type="entry name" value="Acyl_transf_3_dom"/>
</dbReference>
<feature type="transmembrane region" description="Helical" evidence="1">
    <location>
        <begin position="149"/>
        <end position="169"/>
    </location>
</feature>
<feature type="transmembrane region" description="Helical" evidence="1">
    <location>
        <begin position="12"/>
        <end position="30"/>
    </location>
</feature>
<gene>
    <name evidence="3" type="ORF">NCTC11661_00868</name>
</gene>
<dbReference type="EMBL" id="UFTJ01000001">
    <property type="protein sequence ID" value="SSZ47202.1"/>
    <property type="molecule type" value="Genomic_DNA"/>
</dbReference>
<evidence type="ECO:0000256" key="1">
    <source>
        <dbReference type="SAM" id="Phobius"/>
    </source>
</evidence>
<dbReference type="GO" id="GO:0016747">
    <property type="term" value="F:acyltransferase activity, transferring groups other than amino-acyl groups"/>
    <property type="evidence" value="ECO:0007669"/>
    <property type="project" value="InterPro"/>
</dbReference>
<keyword evidence="1" id="KW-0472">Membrane</keyword>
<protein>
    <submittedName>
        <fullName evidence="3">Uncharacterized protein conserved in bacteria</fullName>
    </submittedName>
</protein>
<feature type="transmembrane region" description="Helical" evidence="1">
    <location>
        <begin position="87"/>
        <end position="106"/>
    </location>
</feature>
<feature type="transmembrane region" description="Helical" evidence="1">
    <location>
        <begin position="292"/>
        <end position="310"/>
    </location>
</feature>
<organism evidence="3 4">
    <name type="scientific">Bergeyella zoohelcum</name>
    <dbReference type="NCBI Taxonomy" id="1015"/>
    <lineage>
        <taxon>Bacteria</taxon>
        <taxon>Pseudomonadati</taxon>
        <taxon>Bacteroidota</taxon>
        <taxon>Flavobacteriia</taxon>
        <taxon>Flavobacteriales</taxon>
        <taxon>Weeksellaceae</taxon>
        <taxon>Bergeyella</taxon>
    </lineage>
</organism>
<feature type="transmembrane region" description="Helical" evidence="1">
    <location>
        <begin position="239"/>
        <end position="257"/>
    </location>
</feature>
<keyword evidence="1" id="KW-0812">Transmembrane</keyword>
<proteinExistence type="predicted"/>
<feature type="transmembrane region" description="Helical" evidence="1">
    <location>
        <begin position="176"/>
        <end position="193"/>
    </location>
</feature>
<dbReference type="Pfam" id="PF01757">
    <property type="entry name" value="Acyl_transf_3"/>
    <property type="match status" value="1"/>
</dbReference>
<evidence type="ECO:0000259" key="2">
    <source>
        <dbReference type="Pfam" id="PF01757"/>
    </source>
</evidence>
<feature type="domain" description="Acyltransferase 3" evidence="2">
    <location>
        <begin position="11"/>
        <end position="328"/>
    </location>
</feature>
<dbReference type="InterPro" id="IPR050879">
    <property type="entry name" value="Acyltransferase_3"/>
</dbReference>
<sequence length="347" mass="40106">MKTVTISRENNFDFLRLLFASLVIVSHSFPLTGVRQLEPLRVISNGQLDLGGFAVKCFFILSGFLIFQSLERSSSLLNYLWKRVLRLFPGLFFMLLFVLLVVPFVYTGEMPLLENKSYLTYLPRQMMLYNLQDSIDGVFVGMPYSTVNGSLWTICYEFTMYLMIGLFFFVKKNWRLPFLVVLFILFYSIPTFYHPEFLKNYFSKIYLHSPNVYVLGSYFTAGAILSYFAQKIKNNRGGYFSLMSAVTLCLAVYFGFYDIVAPVLLPMLVILVGTSATPYISKLGKYLGDISYGVYIYGWFVQQMLIHIFGFNAYELIIPSLLVSGLLGWLSWHWVEKRALKLKDIVR</sequence>
<dbReference type="Proteomes" id="UP000255515">
    <property type="component" value="Unassembled WGS sequence"/>
</dbReference>
<feature type="transmembrane region" description="Helical" evidence="1">
    <location>
        <begin position="50"/>
        <end position="67"/>
    </location>
</feature>
<dbReference type="GO" id="GO:0016020">
    <property type="term" value="C:membrane"/>
    <property type="evidence" value="ECO:0007669"/>
    <property type="project" value="TreeGrafter"/>
</dbReference>
<feature type="transmembrane region" description="Helical" evidence="1">
    <location>
        <begin position="316"/>
        <end position="335"/>
    </location>
</feature>
<dbReference type="GO" id="GO:0009103">
    <property type="term" value="P:lipopolysaccharide biosynthetic process"/>
    <property type="evidence" value="ECO:0007669"/>
    <property type="project" value="TreeGrafter"/>
</dbReference>
<evidence type="ECO:0000313" key="3">
    <source>
        <dbReference type="EMBL" id="SSZ47202.1"/>
    </source>
</evidence>
<evidence type="ECO:0000313" key="4">
    <source>
        <dbReference type="Proteomes" id="UP000255515"/>
    </source>
</evidence>
<dbReference type="PANTHER" id="PTHR23028:SF53">
    <property type="entry name" value="ACYL_TRANSF_3 DOMAIN-CONTAINING PROTEIN"/>
    <property type="match status" value="1"/>
</dbReference>
<name>A0A376BZY2_9FLAO</name>
<feature type="transmembrane region" description="Helical" evidence="1">
    <location>
        <begin position="263"/>
        <end position="280"/>
    </location>
</feature>
<reference evidence="3 4" key="1">
    <citation type="submission" date="2018-06" db="EMBL/GenBank/DDBJ databases">
        <authorList>
            <consortium name="Pathogen Informatics"/>
            <person name="Doyle S."/>
        </authorList>
    </citation>
    <scope>NUCLEOTIDE SEQUENCE [LARGE SCALE GENOMIC DNA]</scope>
    <source>
        <strain evidence="3 4">NCTC11661</strain>
    </source>
</reference>
<dbReference type="RefSeq" id="WP_002686390.1">
    <property type="nucleotide sequence ID" value="NZ_UFTJ01000001.1"/>
</dbReference>
<accession>A0A376BZY2</accession>
<feature type="transmembrane region" description="Helical" evidence="1">
    <location>
        <begin position="205"/>
        <end position="227"/>
    </location>
</feature>
<dbReference type="PANTHER" id="PTHR23028">
    <property type="entry name" value="ACETYLTRANSFERASE"/>
    <property type="match status" value="1"/>
</dbReference>
<dbReference type="AlphaFoldDB" id="A0A376BZY2"/>